<dbReference type="RefSeq" id="WP_163383303.1">
    <property type="nucleotide sequence ID" value="NZ_JAUFQS010000047.1"/>
</dbReference>
<dbReference type="EMBL" id="JAUFQS010000047">
    <property type="protein sequence ID" value="MDN3690189.1"/>
    <property type="molecule type" value="Genomic_DNA"/>
</dbReference>
<evidence type="ECO:0000256" key="1">
    <source>
        <dbReference type="ARBA" id="ARBA00004141"/>
    </source>
</evidence>
<accession>A0ABT8CBK5</accession>
<dbReference type="NCBIfam" id="TIGR00785">
    <property type="entry name" value="dass"/>
    <property type="match status" value="1"/>
</dbReference>
<keyword evidence="5 6" id="KW-0472">Membrane</keyword>
<sequence length="486" mass="53397">MQTQKIGLILGPLSFLGIYFFAAPEGLSESGIALLAITFWIAIWWITEAIPIAATALLPLVVFPITGVLGIKATSIPYSDPMVLLYMGGFMIAVSIEKWNLHKRIALQIISYLGTDLKKIILGFMVATAFLSMWISNTATSLMMLPIAIAVVVQISQTNDTVKKSLGQSLMLGIAYSASIGGMATIIGTPTNLILTGVVKSTYGYEISFGEWMLVGFPISVGLLFICWYYLVYWAFHFPKSLQIAGGKEEIKRQLALLGAISIQEKRVLWIFIGVSLSWITRSFLLQKYIPALNDTIIALTGVLLLFVIPAGNEKKERLLDWKIAEKIPWGILILFGGGLALAEGFQETGLANWIGEQFILLQNFPFWLFLLLVIAAVNFLTEITSNVATASMLLPILSAVALAMGVHPYGLMIGATMAASCAFMLPVATPPNAVVFGSGYLTIPVMMKTGFFLNILSILFILFLTLFYLPWIWDFSMLIFPEGWK</sequence>
<keyword evidence="8" id="KW-1185">Reference proteome</keyword>
<protein>
    <submittedName>
        <fullName evidence="7">DASS family sodium-coupled anion symporter</fullName>
    </submittedName>
</protein>
<dbReference type="PANTHER" id="PTHR10283">
    <property type="entry name" value="SOLUTE CARRIER FAMILY 13 MEMBER"/>
    <property type="match status" value="1"/>
</dbReference>
<feature type="transmembrane region" description="Helical" evidence="6">
    <location>
        <begin position="268"/>
        <end position="286"/>
    </location>
</feature>
<reference evidence="8" key="1">
    <citation type="journal article" date="2019" name="Int. J. Syst. Evol. Microbiol.">
        <title>The Global Catalogue of Microorganisms (GCM) 10K type strain sequencing project: providing services to taxonomists for standard genome sequencing and annotation.</title>
        <authorList>
            <consortium name="The Broad Institute Genomics Platform"/>
            <consortium name="The Broad Institute Genome Sequencing Center for Infectious Disease"/>
            <person name="Wu L."/>
            <person name="Ma J."/>
        </authorList>
    </citation>
    <scope>NUCLEOTIDE SEQUENCE [LARGE SCALE GENOMIC DNA]</scope>
    <source>
        <strain evidence="8">CECT 7706</strain>
    </source>
</reference>
<evidence type="ECO:0000256" key="4">
    <source>
        <dbReference type="ARBA" id="ARBA00022989"/>
    </source>
</evidence>
<keyword evidence="2" id="KW-0813">Transport</keyword>
<keyword evidence="3 6" id="KW-0812">Transmembrane</keyword>
<feature type="transmembrane region" description="Helical" evidence="6">
    <location>
        <begin position="6"/>
        <end position="23"/>
    </location>
</feature>
<comment type="subcellular location">
    <subcellularLocation>
        <location evidence="1">Membrane</location>
        <topology evidence="1">Multi-pass membrane protein</topology>
    </subcellularLocation>
</comment>
<organism evidence="7 8">
    <name type="scientific">Cyclobacterium jeungdonense</name>
    <dbReference type="NCBI Taxonomy" id="708087"/>
    <lineage>
        <taxon>Bacteria</taxon>
        <taxon>Pseudomonadati</taxon>
        <taxon>Bacteroidota</taxon>
        <taxon>Cytophagia</taxon>
        <taxon>Cytophagales</taxon>
        <taxon>Cyclobacteriaceae</taxon>
        <taxon>Cyclobacterium</taxon>
    </lineage>
</organism>
<comment type="caution">
    <text evidence="7">The sequence shown here is derived from an EMBL/GenBank/DDBJ whole genome shotgun (WGS) entry which is preliminary data.</text>
</comment>
<feature type="transmembrane region" description="Helical" evidence="6">
    <location>
        <begin position="174"/>
        <end position="195"/>
    </location>
</feature>
<dbReference type="PROSITE" id="PS01271">
    <property type="entry name" value="NA_SULFATE"/>
    <property type="match status" value="1"/>
</dbReference>
<feature type="transmembrane region" description="Helical" evidence="6">
    <location>
        <begin position="52"/>
        <end position="71"/>
    </location>
</feature>
<dbReference type="Proteomes" id="UP001236663">
    <property type="component" value="Unassembled WGS sequence"/>
</dbReference>
<evidence type="ECO:0000313" key="7">
    <source>
        <dbReference type="EMBL" id="MDN3690189.1"/>
    </source>
</evidence>
<keyword evidence="4 6" id="KW-1133">Transmembrane helix</keyword>
<feature type="transmembrane region" description="Helical" evidence="6">
    <location>
        <begin position="83"/>
        <end position="100"/>
    </location>
</feature>
<evidence type="ECO:0000256" key="3">
    <source>
        <dbReference type="ARBA" id="ARBA00022692"/>
    </source>
</evidence>
<gene>
    <name evidence="7" type="ORF">QWZ15_20375</name>
</gene>
<evidence type="ECO:0000313" key="8">
    <source>
        <dbReference type="Proteomes" id="UP001236663"/>
    </source>
</evidence>
<feature type="transmembrane region" description="Helical" evidence="6">
    <location>
        <begin position="359"/>
        <end position="381"/>
    </location>
</feature>
<dbReference type="PANTHER" id="PTHR10283:SF82">
    <property type="entry name" value="SOLUTE CARRIER FAMILY 13 MEMBER 2"/>
    <property type="match status" value="1"/>
</dbReference>
<feature type="transmembrane region" description="Helical" evidence="6">
    <location>
        <begin position="330"/>
        <end position="347"/>
    </location>
</feature>
<dbReference type="InterPro" id="IPR031312">
    <property type="entry name" value="Na/sul_symport_CS"/>
</dbReference>
<dbReference type="Pfam" id="PF00939">
    <property type="entry name" value="Na_sulph_symp"/>
    <property type="match status" value="1"/>
</dbReference>
<dbReference type="InterPro" id="IPR001898">
    <property type="entry name" value="SLC13A/DASS"/>
</dbReference>
<proteinExistence type="predicted"/>
<evidence type="ECO:0000256" key="5">
    <source>
        <dbReference type="ARBA" id="ARBA00023136"/>
    </source>
</evidence>
<feature type="transmembrane region" description="Helical" evidence="6">
    <location>
        <begin position="452"/>
        <end position="474"/>
    </location>
</feature>
<dbReference type="CDD" id="cd01115">
    <property type="entry name" value="SLC13_permease"/>
    <property type="match status" value="1"/>
</dbReference>
<feature type="transmembrane region" description="Helical" evidence="6">
    <location>
        <begin position="388"/>
        <end position="406"/>
    </location>
</feature>
<feature type="transmembrane region" description="Helical" evidence="6">
    <location>
        <begin position="120"/>
        <end position="153"/>
    </location>
</feature>
<name>A0ABT8CBK5_9BACT</name>
<evidence type="ECO:0000256" key="6">
    <source>
        <dbReference type="SAM" id="Phobius"/>
    </source>
</evidence>
<feature type="transmembrane region" description="Helical" evidence="6">
    <location>
        <begin position="292"/>
        <end position="309"/>
    </location>
</feature>
<evidence type="ECO:0000256" key="2">
    <source>
        <dbReference type="ARBA" id="ARBA00022448"/>
    </source>
</evidence>
<feature type="transmembrane region" description="Helical" evidence="6">
    <location>
        <begin position="215"/>
        <end position="236"/>
    </location>
</feature>